<gene>
    <name evidence="1" type="ORF">TNCT_202911</name>
</gene>
<comment type="caution">
    <text evidence="1">The sequence shown here is derived from an EMBL/GenBank/DDBJ whole genome shotgun (WGS) entry which is preliminary data.</text>
</comment>
<accession>A0A8X6I0J3</accession>
<reference evidence="1" key="1">
    <citation type="submission" date="2020-07" db="EMBL/GenBank/DDBJ databases">
        <title>Multicomponent nature underlies the extraordinary mechanical properties of spider dragline silk.</title>
        <authorList>
            <person name="Kono N."/>
            <person name="Nakamura H."/>
            <person name="Mori M."/>
            <person name="Yoshida Y."/>
            <person name="Ohtoshi R."/>
            <person name="Malay A.D."/>
            <person name="Moran D.A.P."/>
            <person name="Tomita M."/>
            <person name="Numata K."/>
            <person name="Arakawa K."/>
        </authorList>
    </citation>
    <scope>NUCLEOTIDE SEQUENCE</scope>
</reference>
<evidence type="ECO:0000313" key="1">
    <source>
        <dbReference type="EMBL" id="GFQ85112.1"/>
    </source>
</evidence>
<keyword evidence="2" id="KW-1185">Reference proteome</keyword>
<dbReference type="AlphaFoldDB" id="A0A8X6I0J3"/>
<name>A0A8X6I0J3_TRICU</name>
<dbReference type="EMBL" id="BMAO01012949">
    <property type="protein sequence ID" value="GFQ85112.1"/>
    <property type="molecule type" value="Genomic_DNA"/>
</dbReference>
<proteinExistence type="predicted"/>
<protein>
    <submittedName>
        <fullName evidence="1">Uncharacterized protein</fullName>
    </submittedName>
</protein>
<dbReference type="Proteomes" id="UP000887116">
    <property type="component" value="Unassembled WGS sequence"/>
</dbReference>
<feature type="non-terminal residue" evidence="1">
    <location>
        <position position="1"/>
    </location>
</feature>
<sequence length="39" mass="4800">VDNSWKNLYQLGINAFRQVWNCRIEPHKEENEMSRKIPR</sequence>
<organism evidence="1 2">
    <name type="scientific">Trichonephila clavata</name>
    <name type="common">Joro spider</name>
    <name type="synonym">Nephila clavata</name>
    <dbReference type="NCBI Taxonomy" id="2740835"/>
    <lineage>
        <taxon>Eukaryota</taxon>
        <taxon>Metazoa</taxon>
        <taxon>Ecdysozoa</taxon>
        <taxon>Arthropoda</taxon>
        <taxon>Chelicerata</taxon>
        <taxon>Arachnida</taxon>
        <taxon>Araneae</taxon>
        <taxon>Araneomorphae</taxon>
        <taxon>Entelegynae</taxon>
        <taxon>Araneoidea</taxon>
        <taxon>Nephilidae</taxon>
        <taxon>Trichonephila</taxon>
    </lineage>
</organism>
<evidence type="ECO:0000313" key="2">
    <source>
        <dbReference type="Proteomes" id="UP000887116"/>
    </source>
</evidence>